<comment type="caution">
    <text evidence="2">The sequence shown here is derived from an EMBL/GenBank/DDBJ whole genome shotgun (WGS) entry which is preliminary data.</text>
</comment>
<evidence type="ECO:0000313" key="3">
    <source>
        <dbReference type="Proteomes" id="UP001500575"/>
    </source>
</evidence>
<dbReference type="EMBL" id="BAAAQQ010000002">
    <property type="protein sequence ID" value="GAA2116020.1"/>
    <property type="molecule type" value="Genomic_DNA"/>
</dbReference>
<dbReference type="RefSeq" id="WP_344302124.1">
    <property type="nucleotide sequence ID" value="NZ_BAAAQQ010000002.1"/>
</dbReference>
<accession>A0ABP5JJ21</accession>
<keyword evidence="3" id="KW-1185">Reference proteome</keyword>
<protein>
    <recommendedName>
        <fullName evidence="4">Transposase</fullName>
    </recommendedName>
</protein>
<dbReference type="Proteomes" id="UP001500575">
    <property type="component" value="Unassembled WGS sequence"/>
</dbReference>
<reference evidence="3" key="1">
    <citation type="journal article" date="2019" name="Int. J. Syst. Evol. Microbiol.">
        <title>The Global Catalogue of Microorganisms (GCM) 10K type strain sequencing project: providing services to taxonomists for standard genome sequencing and annotation.</title>
        <authorList>
            <consortium name="The Broad Institute Genomics Platform"/>
            <consortium name="The Broad Institute Genome Sequencing Center for Infectious Disease"/>
            <person name="Wu L."/>
            <person name="Ma J."/>
        </authorList>
    </citation>
    <scope>NUCLEOTIDE SEQUENCE [LARGE SCALE GENOMIC DNA]</scope>
    <source>
        <strain evidence="3">JCM 16021</strain>
    </source>
</reference>
<evidence type="ECO:0000313" key="2">
    <source>
        <dbReference type="EMBL" id="GAA2116020.1"/>
    </source>
</evidence>
<sequence>MAKALIGYLDSDLRTPTRLSVDNSRLRRRVAELESLVLRLQEENDRLTAAHAAALIELETASLTATLQEMQPA</sequence>
<organism evidence="2 3">
    <name type="scientific">Nocardioides bigeumensis</name>
    <dbReference type="NCBI Taxonomy" id="433657"/>
    <lineage>
        <taxon>Bacteria</taxon>
        <taxon>Bacillati</taxon>
        <taxon>Actinomycetota</taxon>
        <taxon>Actinomycetes</taxon>
        <taxon>Propionibacteriales</taxon>
        <taxon>Nocardioidaceae</taxon>
        <taxon>Nocardioides</taxon>
    </lineage>
</organism>
<name>A0ABP5JJ21_9ACTN</name>
<evidence type="ECO:0008006" key="4">
    <source>
        <dbReference type="Google" id="ProtNLM"/>
    </source>
</evidence>
<feature type="coiled-coil region" evidence="1">
    <location>
        <begin position="23"/>
        <end position="50"/>
    </location>
</feature>
<proteinExistence type="predicted"/>
<evidence type="ECO:0000256" key="1">
    <source>
        <dbReference type="SAM" id="Coils"/>
    </source>
</evidence>
<keyword evidence="1" id="KW-0175">Coiled coil</keyword>
<gene>
    <name evidence="2" type="ORF">GCM10009843_05930</name>
</gene>